<sequence>MDIYAENDFLFERIVAIVKELGLTKDLLIDKIVDGLVPKSAKREFYLEEFKKNRKFLLEKFISDPIKTFGDPTDLNDVFRCILKILLSKRAYKKLLKKIGNQNISSDDYLVCYDPAKNGQNILKHGMIFHAVHSYSYGHFPLISPNRKGRQVLFTRYYFEGNNHIYICEETPDKKYSFVATVFDLTDDGKMMFITSRIIDLDGDIDYQLEMLISENKLNPNDLASLRIRALEVLRESKQYV</sequence>
<accession>A0A2W5SWY5</accession>
<evidence type="ECO:0000313" key="1">
    <source>
        <dbReference type="EMBL" id="PZQ83753.1"/>
    </source>
</evidence>
<protein>
    <submittedName>
        <fullName evidence="1">Uncharacterized protein</fullName>
    </submittedName>
</protein>
<name>A0A2W5SWY5_ACIJO</name>
<gene>
    <name evidence="1" type="ORF">DI542_18100</name>
</gene>
<dbReference type="EMBL" id="QFQJ01000188">
    <property type="protein sequence ID" value="PZQ83753.1"/>
    <property type="molecule type" value="Genomic_DNA"/>
</dbReference>
<reference evidence="1 2" key="1">
    <citation type="submission" date="2017-11" db="EMBL/GenBank/DDBJ databases">
        <title>Infants hospitalized years apart are colonized by the same room-sourced microbial strains.</title>
        <authorList>
            <person name="Brooks B."/>
            <person name="Olm M.R."/>
            <person name="Firek B.A."/>
            <person name="Baker R."/>
            <person name="Thomas B.C."/>
            <person name="Morowitz M.J."/>
            <person name="Banfield J.F."/>
        </authorList>
    </citation>
    <scope>NUCLEOTIDE SEQUENCE [LARGE SCALE GENOMIC DNA]</scope>
    <source>
        <strain evidence="1">S2_003_000_R3_20</strain>
    </source>
</reference>
<proteinExistence type="predicted"/>
<organism evidence="1 2">
    <name type="scientific">Acinetobacter johnsonii</name>
    <dbReference type="NCBI Taxonomy" id="40214"/>
    <lineage>
        <taxon>Bacteria</taxon>
        <taxon>Pseudomonadati</taxon>
        <taxon>Pseudomonadota</taxon>
        <taxon>Gammaproteobacteria</taxon>
        <taxon>Moraxellales</taxon>
        <taxon>Moraxellaceae</taxon>
        <taxon>Acinetobacter</taxon>
    </lineage>
</organism>
<dbReference type="AlphaFoldDB" id="A0A2W5SWY5"/>
<comment type="caution">
    <text evidence="1">The sequence shown here is derived from an EMBL/GenBank/DDBJ whole genome shotgun (WGS) entry which is preliminary data.</text>
</comment>
<dbReference type="Proteomes" id="UP000249282">
    <property type="component" value="Unassembled WGS sequence"/>
</dbReference>
<evidence type="ECO:0000313" key="2">
    <source>
        <dbReference type="Proteomes" id="UP000249282"/>
    </source>
</evidence>